<dbReference type="OrthoDB" id="161159at2"/>
<accession>A0A540VHX4</accession>
<dbReference type="InParanoid" id="A0A540VHX4"/>
<dbReference type="InterPro" id="IPR041698">
    <property type="entry name" value="Methyltransf_25"/>
</dbReference>
<proteinExistence type="predicted"/>
<evidence type="ECO:0000259" key="3">
    <source>
        <dbReference type="Pfam" id="PF13649"/>
    </source>
</evidence>
<dbReference type="Gene3D" id="3.40.50.150">
    <property type="entry name" value="Vaccinia Virus protein VP39"/>
    <property type="match status" value="1"/>
</dbReference>
<evidence type="ECO:0000313" key="4">
    <source>
        <dbReference type="EMBL" id="TQE96376.1"/>
    </source>
</evidence>
<keyword evidence="5" id="KW-1185">Reference proteome</keyword>
<gene>
    <name evidence="4" type="ORF">FKZ61_07750</name>
</gene>
<sequence length="282" mass="31362">MANKKLLRWVGAFLLLDGVPLFTSGRAYVRLWQIPPAPKAYRRTMAWLAAWPNWLLRAAGMAEIGLGLAVLARAPVEVPTLYRAVASRYDAAAPLWRDWLYPDAHLALDRALATHLPPGGRVLDLGCGTGANLERLLALGLPFGAYSGVDRSPDMLAQARAKFGHLAHVEFQQLDLLVDPWPEGPFDLIVSTWAFEHLPEPEAVVAKAWTRLRPGGHMILLTEIAGDAWRIRLLAWIGHFFSARLLNEEEYRRFPGLIAAEHFNGPLAPLALLILHKPEHPL</sequence>
<comment type="caution">
    <text evidence="4">The sequence shown here is derived from an EMBL/GenBank/DDBJ whole genome shotgun (WGS) entry which is preliminary data.</text>
</comment>
<reference evidence="4 5" key="1">
    <citation type="submission" date="2019-06" db="EMBL/GenBank/DDBJ databases">
        <title>Genome sequence of Litorilinea aerophila BAA-2444.</title>
        <authorList>
            <person name="Maclea K.S."/>
            <person name="Maurais E.G."/>
            <person name="Iannazzi L.C."/>
        </authorList>
    </citation>
    <scope>NUCLEOTIDE SEQUENCE [LARGE SCALE GENOMIC DNA]</scope>
    <source>
        <strain evidence="4 5">ATCC BAA-2444</strain>
    </source>
</reference>
<dbReference type="CDD" id="cd02440">
    <property type="entry name" value="AdoMet_MTases"/>
    <property type="match status" value="1"/>
</dbReference>
<dbReference type="GO" id="GO:0032259">
    <property type="term" value="P:methylation"/>
    <property type="evidence" value="ECO:0007669"/>
    <property type="project" value="UniProtKB-KW"/>
</dbReference>
<evidence type="ECO:0000313" key="5">
    <source>
        <dbReference type="Proteomes" id="UP000317371"/>
    </source>
</evidence>
<dbReference type="InterPro" id="IPR029063">
    <property type="entry name" value="SAM-dependent_MTases_sf"/>
</dbReference>
<protein>
    <submittedName>
        <fullName evidence="4">Methyltransferase domain-containing protein</fullName>
    </submittedName>
</protein>
<dbReference type="Pfam" id="PF13649">
    <property type="entry name" value="Methyltransf_25"/>
    <property type="match status" value="1"/>
</dbReference>
<dbReference type="SUPFAM" id="SSF53335">
    <property type="entry name" value="S-adenosyl-L-methionine-dependent methyltransferases"/>
    <property type="match status" value="1"/>
</dbReference>
<dbReference type="PANTHER" id="PTHR43861:SF1">
    <property type="entry name" value="TRANS-ACONITATE 2-METHYLTRANSFERASE"/>
    <property type="match status" value="1"/>
</dbReference>
<dbReference type="AlphaFoldDB" id="A0A540VHX4"/>
<dbReference type="Proteomes" id="UP000317371">
    <property type="component" value="Unassembled WGS sequence"/>
</dbReference>
<feature type="domain" description="Methyltransferase" evidence="3">
    <location>
        <begin position="122"/>
        <end position="216"/>
    </location>
</feature>
<keyword evidence="1 4" id="KW-0489">Methyltransferase</keyword>
<evidence type="ECO:0000256" key="1">
    <source>
        <dbReference type="ARBA" id="ARBA00022603"/>
    </source>
</evidence>
<dbReference type="GO" id="GO:0008168">
    <property type="term" value="F:methyltransferase activity"/>
    <property type="evidence" value="ECO:0007669"/>
    <property type="project" value="UniProtKB-KW"/>
</dbReference>
<evidence type="ECO:0000256" key="2">
    <source>
        <dbReference type="ARBA" id="ARBA00022679"/>
    </source>
</evidence>
<name>A0A540VHX4_9CHLR</name>
<dbReference type="RefSeq" id="WP_141609521.1">
    <property type="nucleotide sequence ID" value="NZ_VIGC02000008.1"/>
</dbReference>
<dbReference type="PANTHER" id="PTHR43861">
    <property type="entry name" value="TRANS-ACONITATE 2-METHYLTRANSFERASE-RELATED"/>
    <property type="match status" value="1"/>
</dbReference>
<organism evidence="4 5">
    <name type="scientific">Litorilinea aerophila</name>
    <dbReference type="NCBI Taxonomy" id="1204385"/>
    <lineage>
        <taxon>Bacteria</taxon>
        <taxon>Bacillati</taxon>
        <taxon>Chloroflexota</taxon>
        <taxon>Caldilineae</taxon>
        <taxon>Caldilineales</taxon>
        <taxon>Caldilineaceae</taxon>
        <taxon>Litorilinea</taxon>
    </lineage>
</organism>
<dbReference type="EMBL" id="VIGC01000008">
    <property type="protein sequence ID" value="TQE96376.1"/>
    <property type="molecule type" value="Genomic_DNA"/>
</dbReference>
<keyword evidence="2 4" id="KW-0808">Transferase</keyword>